<dbReference type="PANTHER" id="PTHR21381:SF3">
    <property type="entry name" value="SGC REGION PROTEIN SGCQ-RELATED"/>
    <property type="match status" value="1"/>
</dbReference>
<dbReference type="PATRIC" id="fig|742737.3.peg.1872"/>
<dbReference type="SUPFAM" id="SSF51366">
    <property type="entry name" value="Ribulose-phoshate binding barrel"/>
    <property type="match status" value="1"/>
</dbReference>
<proteinExistence type="inferred from homology"/>
<dbReference type="InterPro" id="IPR011060">
    <property type="entry name" value="RibuloseP-bd_barrel"/>
</dbReference>
<evidence type="ECO:0008006" key="4">
    <source>
        <dbReference type="Google" id="ProtNLM"/>
    </source>
</evidence>
<dbReference type="Pfam" id="PF03437">
    <property type="entry name" value="BtpA"/>
    <property type="match status" value="1"/>
</dbReference>
<evidence type="ECO:0000313" key="2">
    <source>
        <dbReference type="EMBL" id="EHI60173.1"/>
    </source>
</evidence>
<gene>
    <name evidence="2" type="ORF">HMPREF9473_01845</name>
</gene>
<protein>
    <recommendedName>
        <fullName evidence="4">BtpA family membrane complex biogenesis protein</fullName>
    </recommendedName>
</protein>
<evidence type="ECO:0000256" key="1">
    <source>
        <dbReference type="ARBA" id="ARBA00006007"/>
    </source>
</evidence>
<dbReference type="HOGENOM" id="CLU_075239_1_0_9"/>
<dbReference type="Proteomes" id="UP000005384">
    <property type="component" value="Unassembled WGS sequence"/>
</dbReference>
<dbReference type="RefSeq" id="WP_006779826.1">
    <property type="nucleotide sequence ID" value="NZ_CP040506.1"/>
</dbReference>
<organism evidence="2 3">
    <name type="scientific">Hungatella hathewayi WAL-18680</name>
    <dbReference type="NCBI Taxonomy" id="742737"/>
    <lineage>
        <taxon>Bacteria</taxon>
        <taxon>Bacillati</taxon>
        <taxon>Bacillota</taxon>
        <taxon>Clostridia</taxon>
        <taxon>Lachnospirales</taxon>
        <taxon>Lachnospiraceae</taxon>
        <taxon>Hungatella</taxon>
    </lineage>
</organism>
<comment type="caution">
    <text evidence="2">The sequence shown here is derived from an EMBL/GenBank/DDBJ whole genome shotgun (WGS) entry which is preliminary data.</text>
</comment>
<dbReference type="PIRSF" id="PIRSF005956">
    <property type="entry name" value="BtpA"/>
    <property type="match status" value="1"/>
</dbReference>
<dbReference type="EMBL" id="ADLN01000033">
    <property type="protein sequence ID" value="EHI60173.1"/>
    <property type="molecule type" value="Genomic_DNA"/>
</dbReference>
<dbReference type="Gene3D" id="3.20.20.70">
    <property type="entry name" value="Aldolase class I"/>
    <property type="match status" value="1"/>
</dbReference>
<dbReference type="InterPro" id="IPR005137">
    <property type="entry name" value="BtpA"/>
</dbReference>
<dbReference type="InterPro" id="IPR013785">
    <property type="entry name" value="Aldolase_TIM"/>
</dbReference>
<dbReference type="PANTHER" id="PTHR21381">
    <property type="entry name" value="ZGC:162297"/>
    <property type="match status" value="1"/>
</dbReference>
<keyword evidence="3" id="KW-1185">Reference proteome</keyword>
<name>G5IEB8_9FIRM</name>
<sequence>MFGKEKIALGMVQLPPLPGTYLYEGQPFQEIVDYALREASSLADNGFDGFILQNFEDGPTKQLSTMETVAYMTRVAVHLRETFPDMILGILVNWDGAASLAVAEAAGADFIRVEHVYTRGEMTTFGYIEGQCIEVCNLRKRLNSKVKVLADVYECHSVPVAPLPVREAAVETVRYAYADGLFLSAGTVDEAMEMAAQVREVLPDTPLIIGGGTNGGNIRRVLQAFDGACVGAWIKDGNLKNPVNRERAREYMSQVREAER</sequence>
<dbReference type="NCBIfam" id="TIGR00259">
    <property type="entry name" value="thylakoid_BtpA"/>
    <property type="match status" value="1"/>
</dbReference>
<comment type="similarity">
    <text evidence="1">Belongs to the BtpA family.</text>
</comment>
<dbReference type="OrthoDB" id="9791357at2"/>
<accession>G5IEB8</accession>
<dbReference type="AlphaFoldDB" id="G5IEB8"/>
<reference evidence="2 3" key="1">
    <citation type="submission" date="2011-08" db="EMBL/GenBank/DDBJ databases">
        <title>The Genome Sequence of Clostridium hathewayi WAL-18680.</title>
        <authorList>
            <consortium name="The Broad Institute Genome Sequencing Platform"/>
            <person name="Earl A."/>
            <person name="Ward D."/>
            <person name="Feldgarden M."/>
            <person name="Gevers D."/>
            <person name="Finegold S.M."/>
            <person name="Summanen P.H."/>
            <person name="Molitoris D.R."/>
            <person name="Song M."/>
            <person name="Daigneault M."/>
            <person name="Allen-Vercoe E."/>
            <person name="Young S.K."/>
            <person name="Zeng Q."/>
            <person name="Gargeya S."/>
            <person name="Fitzgerald M."/>
            <person name="Haas B."/>
            <person name="Abouelleil A."/>
            <person name="Alvarado L."/>
            <person name="Arachchi H.M."/>
            <person name="Berlin A."/>
            <person name="Brown A."/>
            <person name="Chapman S.B."/>
            <person name="Chen Z."/>
            <person name="Dunbar C."/>
            <person name="Freedman E."/>
            <person name="Gearin G."/>
            <person name="Gellesch M."/>
            <person name="Goldberg J."/>
            <person name="Griggs A."/>
            <person name="Gujja S."/>
            <person name="Heiman D."/>
            <person name="Howarth C."/>
            <person name="Larson L."/>
            <person name="Lui A."/>
            <person name="MacDonald P.J.P."/>
            <person name="Montmayeur A."/>
            <person name="Murphy C."/>
            <person name="Neiman D."/>
            <person name="Pearson M."/>
            <person name="Priest M."/>
            <person name="Roberts A."/>
            <person name="Saif S."/>
            <person name="Shea T."/>
            <person name="Shenoy N."/>
            <person name="Sisk P."/>
            <person name="Stolte C."/>
            <person name="Sykes S."/>
            <person name="Wortman J."/>
            <person name="Nusbaum C."/>
            <person name="Birren B."/>
        </authorList>
    </citation>
    <scope>NUCLEOTIDE SEQUENCE [LARGE SCALE GENOMIC DNA]</scope>
    <source>
        <strain evidence="2 3">WAL-18680</strain>
    </source>
</reference>
<evidence type="ECO:0000313" key="3">
    <source>
        <dbReference type="Proteomes" id="UP000005384"/>
    </source>
</evidence>